<proteinExistence type="predicted"/>
<reference evidence="4 5" key="1">
    <citation type="submission" date="2007-01" db="EMBL/GenBank/DDBJ databases">
        <authorList>
            <person name="Haygood M."/>
            <person name="Podell S."/>
            <person name="Anderson C."/>
            <person name="Hopkinson B."/>
            <person name="Roe K."/>
            <person name="Barbeau K."/>
            <person name="Gaasterland T."/>
            <person name="Ferriera S."/>
            <person name="Johnson J."/>
            <person name="Kravitz S."/>
            <person name="Beeson K."/>
            <person name="Sutton G."/>
            <person name="Rogers Y.-H."/>
            <person name="Friedman R."/>
            <person name="Frazier M."/>
            <person name="Venter J.C."/>
        </authorList>
    </citation>
    <scope>NUCLEOTIDE SEQUENCE [LARGE SCALE GENOMIC DNA]</scope>
    <source>
        <strain evidence="4 5">ATCC 23134</strain>
    </source>
</reference>
<keyword evidence="3" id="KW-0804">Transcription</keyword>
<dbReference type="PANTHER" id="PTHR38465">
    <property type="entry name" value="HTH-TYPE TRANSCRIPTIONAL REGULATOR MJ1563-RELATED"/>
    <property type="match status" value="1"/>
</dbReference>
<evidence type="ECO:0000256" key="1">
    <source>
        <dbReference type="ARBA" id="ARBA00023015"/>
    </source>
</evidence>
<dbReference type="InterPro" id="IPR036388">
    <property type="entry name" value="WH-like_DNA-bd_sf"/>
</dbReference>
<dbReference type="Proteomes" id="UP000004095">
    <property type="component" value="Unassembled WGS sequence"/>
</dbReference>
<evidence type="ECO:0000256" key="3">
    <source>
        <dbReference type="ARBA" id="ARBA00023163"/>
    </source>
</evidence>
<keyword evidence="2" id="KW-0238">DNA-binding</keyword>
<keyword evidence="1" id="KW-0805">Transcription regulation</keyword>
<dbReference type="InterPro" id="IPR036390">
    <property type="entry name" value="WH_DNA-bd_sf"/>
</dbReference>
<organism evidence="4 5">
    <name type="scientific">Microscilla marina ATCC 23134</name>
    <dbReference type="NCBI Taxonomy" id="313606"/>
    <lineage>
        <taxon>Bacteria</taxon>
        <taxon>Pseudomonadati</taxon>
        <taxon>Bacteroidota</taxon>
        <taxon>Cytophagia</taxon>
        <taxon>Cytophagales</taxon>
        <taxon>Microscillaceae</taxon>
        <taxon>Microscilla</taxon>
    </lineage>
</organism>
<dbReference type="eggNOG" id="COG1510">
    <property type="taxonomic scope" value="Bacteria"/>
</dbReference>
<dbReference type="PIRSF" id="PIRSF006707">
    <property type="entry name" value="MJ1563"/>
    <property type="match status" value="1"/>
</dbReference>
<name>A2A0P8_MICM2</name>
<evidence type="ECO:0000313" key="5">
    <source>
        <dbReference type="Proteomes" id="UP000004095"/>
    </source>
</evidence>
<evidence type="ECO:0008006" key="6">
    <source>
        <dbReference type="Google" id="ProtNLM"/>
    </source>
</evidence>
<evidence type="ECO:0000256" key="2">
    <source>
        <dbReference type="ARBA" id="ARBA00023125"/>
    </source>
</evidence>
<dbReference type="AlphaFoldDB" id="A2A0P8"/>
<dbReference type="InterPro" id="IPR026282">
    <property type="entry name" value="MJ1563"/>
</dbReference>
<dbReference type="InterPro" id="IPR052362">
    <property type="entry name" value="HTH-GbsR_regulator"/>
</dbReference>
<dbReference type="SUPFAM" id="SSF46785">
    <property type="entry name" value="Winged helix' DNA-binding domain"/>
    <property type="match status" value="1"/>
</dbReference>
<evidence type="ECO:0000313" key="4">
    <source>
        <dbReference type="EMBL" id="EAY23789.1"/>
    </source>
</evidence>
<dbReference type="Gene3D" id="1.10.10.10">
    <property type="entry name" value="Winged helix-like DNA-binding domain superfamily/Winged helix DNA-binding domain"/>
    <property type="match status" value="1"/>
</dbReference>
<comment type="caution">
    <text evidence="4">The sequence shown here is derived from an EMBL/GenBank/DDBJ whole genome shotgun (WGS) entry which is preliminary data.</text>
</comment>
<gene>
    <name evidence="4" type="ORF">M23134_06361</name>
</gene>
<dbReference type="PANTHER" id="PTHR38465:SF1">
    <property type="entry name" value="HTH-TYPE TRANSCRIPTIONAL REGULATOR MJ1563-RELATED"/>
    <property type="match status" value="1"/>
</dbReference>
<dbReference type="GO" id="GO:0003677">
    <property type="term" value="F:DNA binding"/>
    <property type="evidence" value="ECO:0007669"/>
    <property type="project" value="UniProtKB-KW"/>
</dbReference>
<protein>
    <recommendedName>
        <fullName evidence="6">Transcriptional regulator</fullName>
    </recommendedName>
</protein>
<keyword evidence="5" id="KW-1185">Reference proteome</keyword>
<sequence length="136" mass="16151">MLLVSNESLSTEDVMKKLNISRGNSNMNLRELITWGLVRKEIKPGERREYFVAEKDMWEVSKCIIRERKKRELDQIKRTVDHLSVVEGDKKDEEYKEFVTLIEDMKNLTTSADKVLNRLSMAEKNWLLKKFLKLFV</sequence>
<dbReference type="EMBL" id="AAWS01000131">
    <property type="protein sequence ID" value="EAY23789.1"/>
    <property type="molecule type" value="Genomic_DNA"/>
</dbReference>
<accession>A2A0P8</accession>